<gene>
    <name evidence="1" type="ORF">CUW_0007</name>
</gene>
<dbReference type="EMBL" id="ADMN01000110">
    <property type="protein sequence ID" value="EFF62816.1"/>
    <property type="molecule type" value="Genomic_DNA"/>
</dbReference>
<sequence>MNMMRGCEMMRWGIIATWYFSKEGVRLAANLLSEGKTADEAVKVAIHDVENNPRYKSVGYGGLPNEEGVCEFDAGWMNGNTLSFGAVGAARDIKNVIDVVKKLSDEEVNVFLVANGAEKYAHVEGFEKRNMLTKKAKDEFLARQLLMKNVDLTPYDGHDTVSMVGVDSNQTVISATSTSGLFMKKTGRVGDSPIIGSGYYADSEVGGAAATGLGEEIMKGCLSYEVVRLMEEGCSPMEACAQAPKRFENKLMRKRGTVSSMSLMAMNREGQWGVATNVEFTFVVATQQHPLKTYVDQVLNQNLVIEEVEDVSKWMMQEEHQLEGE</sequence>
<dbReference type="InterPro" id="IPR000246">
    <property type="entry name" value="Peptidase_T2"/>
</dbReference>
<proteinExistence type="predicted"/>
<dbReference type="CDD" id="cd04513">
    <property type="entry name" value="Glycosylasparaginase"/>
    <property type="match status" value="1"/>
</dbReference>
<dbReference type="InterPro" id="IPR029055">
    <property type="entry name" value="Ntn_hydrolases_N"/>
</dbReference>
<name>A0ABM9ZZP4_9FIRM</name>
<protein>
    <submittedName>
        <fullName evidence="1">Asparaginase</fullName>
    </submittedName>
</protein>
<comment type="caution">
    <text evidence="1">The sequence shown here is derived from an EMBL/GenBank/DDBJ whole genome shotgun (WGS) entry which is preliminary data.</text>
</comment>
<evidence type="ECO:0000313" key="1">
    <source>
        <dbReference type="EMBL" id="EFF62816.1"/>
    </source>
</evidence>
<dbReference type="Pfam" id="PF01112">
    <property type="entry name" value="Asparaginase_2"/>
    <property type="match status" value="1"/>
</dbReference>
<keyword evidence="2" id="KW-1185">Reference proteome</keyword>
<dbReference type="SUPFAM" id="SSF56235">
    <property type="entry name" value="N-terminal nucleophile aminohydrolases (Ntn hydrolases)"/>
    <property type="match status" value="1"/>
</dbReference>
<dbReference type="PANTHER" id="PTHR10188:SF6">
    <property type="entry name" value="N(4)-(BETA-N-ACETYLGLUCOSAMINYL)-L-ASPARAGINASE"/>
    <property type="match status" value="1"/>
</dbReference>
<dbReference type="Gene3D" id="3.60.20.30">
    <property type="entry name" value="(Glycosyl)asparaginase"/>
    <property type="match status" value="1"/>
</dbReference>
<evidence type="ECO:0000313" key="2">
    <source>
        <dbReference type="Proteomes" id="UP000002938"/>
    </source>
</evidence>
<dbReference type="PANTHER" id="PTHR10188">
    <property type="entry name" value="L-ASPARAGINASE"/>
    <property type="match status" value="1"/>
</dbReference>
<accession>A0ABM9ZZP4</accession>
<reference evidence="1 2" key="1">
    <citation type="journal article" date="2011" name="J. Bacteriol.">
        <title>Draft Genome Sequence of Turicibacter sanguinis PC909, Isolated from Human Feces.</title>
        <authorList>
            <person name="Cuiv P.O."/>
            <person name="Klaassens E.S."/>
            <person name="Durkin A.S."/>
            <person name="Harkins D.M."/>
            <person name="Foster L."/>
            <person name="McCorrison J."/>
            <person name="Torralba M."/>
            <person name="Nelson K.E."/>
            <person name="Morrison M."/>
        </authorList>
    </citation>
    <scope>NUCLEOTIDE SEQUENCE [LARGE SCALE GENOMIC DNA]</scope>
    <source>
        <strain evidence="1 2">PC909</strain>
    </source>
</reference>
<organism evidence="1 2">
    <name type="scientific">Turicibacter sanguinis PC909</name>
    <dbReference type="NCBI Taxonomy" id="702450"/>
    <lineage>
        <taxon>Bacteria</taxon>
        <taxon>Bacillati</taxon>
        <taxon>Bacillota</taxon>
        <taxon>Erysipelotrichia</taxon>
        <taxon>Erysipelotrichales</taxon>
        <taxon>Turicibacteraceae</taxon>
        <taxon>Turicibacter</taxon>
    </lineage>
</organism>
<dbReference type="Proteomes" id="UP000002938">
    <property type="component" value="Unassembled WGS sequence"/>
</dbReference>